<feature type="domain" description="F-box associated beta-propeller type 1" evidence="1">
    <location>
        <begin position="31"/>
        <end position="290"/>
    </location>
</feature>
<comment type="caution">
    <text evidence="2">The sequence shown here is derived from an EMBL/GenBank/DDBJ whole genome shotgun (WGS) entry which is preliminary data.</text>
</comment>
<dbReference type="EMBL" id="JASCZI010153624">
    <property type="protein sequence ID" value="MED6177525.1"/>
    <property type="molecule type" value="Genomic_DNA"/>
</dbReference>
<sequence length="316" mass="36244">RKQRCTQGISLVDSFTIDGYIDGAKGIIRGSCNGLLCLSDSGFPFHTLTLFNPTTRSVSPSLTFQCPRPIPHPSLDPNYPQQNTLFWGFGYDSLRDKYKFVIDCCNSSPSSSWSSGAIVCTFGGAGASKTVDHPAFQYHIYGSDGIFFNGTLNWSACDPITVCEEHMWSYFPTKKTWFVLTFDLETESFGRLCLPPENSHGVPHLQVMDNSTLSVCFRYPYCRDNFCVWIMKKKKLEDGVDDEKDYYWQKLFKVPYFTISSTRVAALYYFRDYNISYNFNDDHIVLTFDEYYHRLHMFRIRCYGGNVIGQPEIKPG</sequence>
<feature type="non-terminal residue" evidence="2">
    <location>
        <position position="316"/>
    </location>
</feature>
<keyword evidence="3" id="KW-1185">Reference proteome</keyword>
<name>A0ABU6VV65_9FABA</name>
<evidence type="ECO:0000313" key="3">
    <source>
        <dbReference type="Proteomes" id="UP001341840"/>
    </source>
</evidence>
<dbReference type="InterPro" id="IPR006527">
    <property type="entry name" value="F-box-assoc_dom_typ1"/>
</dbReference>
<dbReference type="PANTHER" id="PTHR31790">
    <property type="entry name" value="OS02G0783600 PROTEIN"/>
    <property type="match status" value="1"/>
</dbReference>
<proteinExistence type="predicted"/>
<evidence type="ECO:0000313" key="2">
    <source>
        <dbReference type="EMBL" id="MED6177525.1"/>
    </source>
</evidence>
<dbReference type="PANTHER" id="PTHR31790:SF526">
    <property type="entry name" value="OS12G0618150 PROTEIN"/>
    <property type="match status" value="1"/>
</dbReference>
<reference evidence="2 3" key="1">
    <citation type="journal article" date="2023" name="Plants (Basel)">
        <title>Bridging the Gap: Combining Genomics and Transcriptomics Approaches to Understand Stylosanthes scabra, an Orphan Legume from the Brazilian Caatinga.</title>
        <authorList>
            <person name="Ferreira-Neto J.R.C."/>
            <person name="da Silva M.D."/>
            <person name="Binneck E."/>
            <person name="de Melo N.F."/>
            <person name="da Silva R.H."/>
            <person name="de Melo A.L.T.M."/>
            <person name="Pandolfi V."/>
            <person name="Bustamante F.O."/>
            <person name="Brasileiro-Vidal A.C."/>
            <person name="Benko-Iseppon A.M."/>
        </authorList>
    </citation>
    <scope>NUCLEOTIDE SEQUENCE [LARGE SCALE GENOMIC DNA]</scope>
    <source>
        <tissue evidence="2">Leaves</tissue>
    </source>
</reference>
<dbReference type="Proteomes" id="UP001341840">
    <property type="component" value="Unassembled WGS sequence"/>
</dbReference>
<organism evidence="2 3">
    <name type="scientific">Stylosanthes scabra</name>
    <dbReference type="NCBI Taxonomy" id="79078"/>
    <lineage>
        <taxon>Eukaryota</taxon>
        <taxon>Viridiplantae</taxon>
        <taxon>Streptophyta</taxon>
        <taxon>Embryophyta</taxon>
        <taxon>Tracheophyta</taxon>
        <taxon>Spermatophyta</taxon>
        <taxon>Magnoliopsida</taxon>
        <taxon>eudicotyledons</taxon>
        <taxon>Gunneridae</taxon>
        <taxon>Pentapetalae</taxon>
        <taxon>rosids</taxon>
        <taxon>fabids</taxon>
        <taxon>Fabales</taxon>
        <taxon>Fabaceae</taxon>
        <taxon>Papilionoideae</taxon>
        <taxon>50 kb inversion clade</taxon>
        <taxon>dalbergioids sensu lato</taxon>
        <taxon>Dalbergieae</taxon>
        <taxon>Pterocarpus clade</taxon>
        <taxon>Stylosanthes</taxon>
    </lineage>
</organism>
<protein>
    <recommendedName>
        <fullName evidence="1">F-box associated beta-propeller type 1 domain-containing protein</fullName>
    </recommendedName>
</protein>
<accession>A0ABU6VV65</accession>
<evidence type="ECO:0000259" key="1">
    <source>
        <dbReference type="Pfam" id="PF07734"/>
    </source>
</evidence>
<dbReference type="InterPro" id="IPR052361">
    <property type="entry name" value="F-box_domain"/>
</dbReference>
<gene>
    <name evidence="2" type="ORF">PIB30_098952</name>
</gene>
<feature type="non-terminal residue" evidence="2">
    <location>
        <position position="1"/>
    </location>
</feature>
<dbReference type="InterPro" id="IPR017451">
    <property type="entry name" value="F-box-assoc_interact_dom"/>
</dbReference>
<dbReference type="NCBIfam" id="TIGR01640">
    <property type="entry name" value="F_box_assoc_1"/>
    <property type="match status" value="1"/>
</dbReference>
<dbReference type="Pfam" id="PF07734">
    <property type="entry name" value="FBA_1"/>
    <property type="match status" value="1"/>
</dbReference>